<dbReference type="Pfam" id="PF00691">
    <property type="entry name" value="OmpA"/>
    <property type="match status" value="1"/>
</dbReference>
<reference evidence="3 4" key="1">
    <citation type="submission" date="2015-01" db="EMBL/GenBank/DDBJ databases">
        <title>Genome Assembly of Bacillus badius MTCC 1458.</title>
        <authorList>
            <person name="Verma A."/>
            <person name="Khatri I."/>
            <person name="Mual P."/>
            <person name="Subramanian S."/>
            <person name="Krishnamurthi S."/>
        </authorList>
    </citation>
    <scope>NUCLEOTIDE SEQUENCE [LARGE SCALE GENOMIC DNA]</scope>
    <source>
        <strain evidence="3 4">MTCC 1458</strain>
    </source>
</reference>
<keyword evidence="4" id="KW-1185">Reference proteome</keyword>
<dbReference type="InterPro" id="IPR050330">
    <property type="entry name" value="Bact_OuterMem_StrucFunc"/>
</dbReference>
<protein>
    <submittedName>
        <fullName evidence="3">Flagellar motor rotation protein MotB</fullName>
    </submittedName>
</protein>
<proteinExistence type="predicted"/>
<gene>
    <name evidence="3" type="ORF">SD77_1137</name>
</gene>
<evidence type="ECO:0000259" key="2">
    <source>
        <dbReference type="PROSITE" id="PS51123"/>
    </source>
</evidence>
<keyword evidence="3" id="KW-0282">Flagellum</keyword>
<dbReference type="PANTHER" id="PTHR30329:SF21">
    <property type="entry name" value="LIPOPROTEIN YIAD-RELATED"/>
    <property type="match status" value="1"/>
</dbReference>
<dbReference type="InterPro" id="IPR006665">
    <property type="entry name" value="OmpA-like"/>
</dbReference>
<dbReference type="PROSITE" id="PS51123">
    <property type="entry name" value="OMPA_2"/>
    <property type="match status" value="1"/>
</dbReference>
<organism evidence="3 4">
    <name type="scientific">Bacillus badius</name>
    <dbReference type="NCBI Taxonomy" id="1455"/>
    <lineage>
        <taxon>Bacteria</taxon>
        <taxon>Bacillati</taxon>
        <taxon>Bacillota</taxon>
        <taxon>Bacilli</taxon>
        <taxon>Bacillales</taxon>
        <taxon>Bacillaceae</taxon>
        <taxon>Pseudobacillus</taxon>
    </lineage>
</organism>
<keyword evidence="3" id="KW-0969">Cilium</keyword>
<name>A0ABR5AUF9_BACBA</name>
<accession>A0ABR5AUF9</accession>
<comment type="caution">
    <text evidence="3">The sequence shown here is derived from an EMBL/GenBank/DDBJ whole genome shotgun (WGS) entry which is preliminary data.</text>
</comment>
<evidence type="ECO:0000256" key="1">
    <source>
        <dbReference type="PROSITE-ProRule" id="PRU00473"/>
    </source>
</evidence>
<feature type="domain" description="OmpA-like" evidence="2">
    <location>
        <begin position="1"/>
        <end position="87"/>
    </location>
</feature>
<keyword evidence="1" id="KW-0472">Membrane</keyword>
<dbReference type="CDD" id="cd07185">
    <property type="entry name" value="OmpA_C-like"/>
    <property type="match status" value="1"/>
</dbReference>
<dbReference type="SUPFAM" id="SSF103088">
    <property type="entry name" value="OmpA-like"/>
    <property type="match status" value="1"/>
</dbReference>
<sequence>MKTIPNLVKVEGHTDNRPIKNAIYPSNWELSSARAGSVIRFFVDDVGLEPDRFIAVGYGDTRPLAPNTSKENMQKNRRVQIIISDPTYKE</sequence>
<keyword evidence="3" id="KW-0966">Cell projection</keyword>
<dbReference type="Gene3D" id="3.30.1330.60">
    <property type="entry name" value="OmpA-like domain"/>
    <property type="match status" value="1"/>
</dbReference>
<dbReference type="InterPro" id="IPR036737">
    <property type="entry name" value="OmpA-like_sf"/>
</dbReference>
<dbReference type="EMBL" id="JXLP01000012">
    <property type="protein sequence ID" value="KIL77808.1"/>
    <property type="molecule type" value="Genomic_DNA"/>
</dbReference>
<evidence type="ECO:0000313" key="4">
    <source>
        <dbReference type="Proteomes" id="UP000031982"/>
    </source>
</evidence>
<evidence type="ECO:0000313" key="3">
    <source>
        <dbReference type="EMBL" id="KIL77808.1"/>
    </source>
</evidence>
<dbReference type="PANTHER" id="PTHR30329">
    <property type="entry name" value="STATOR ELEMENT OF FLAGELLAR MOTOR COMPLEX"/>
    <property type="match status" value="1"/>
</dbReference>
<dbReference type="Proteomes" id="UP000031982">
    <property type="component" value="Unassembled WGS sequence"/>
</dbReference>